<dbReference type="InterPro" id="IPR043502">
    <property type="entry name" value="DNA/RNA_pol_sf"/>
</dbReference>
<sequence>MSGEKEGVFQGHKGVWMIFVELWRTARSQTWVIRGDTFTWRNSNHRCENYIRERLDRAAANVEWQMRFPGYRVINGEHRHSDHHPVIVIIEEMEERPTRRNQQNFRFEAGWTQEEQCEVIVENAWKKSKELRRGTVEDCVKEVAIDLWDWSRNILGDLEKRIKKAKKNLEECRRHPINQGNINREAMLKFKLDRLEDQRDLYWKQRAHVNWLEKGDRNTKFYHQYASDRRRRNKIKKLVKDDGGVVTEVAVMCGVVTNFYKSLFESHAGYDDLLQYVQSCVTNDMNHILMEEIIEKEIKQALDSIGDLKAPGKDGMPVLFYKRYWNIVGPDVVREVQHFIAAGDMPDSWNETVVALIPKVPNLDKLKDLRPISLCNVVYKIASKVLANWLKQILSDIIAPSQSAFVPGHLITDNVLLAYELSHHLQNKRRGADRYAAIKLDMSKAYDRVEWPFFGGNDGEDGL</sequence>
<reference evidence="2" key="1">
    <citation type="submission" date="2014-09" db="EMBL/GenBank/DDBJ databases">
        <authorList>
            <person name="Magalhaes I.L.F."/>
            <person name="Oliveira U."/>
            <person name="Santos F.R."/>
            <person name="Vidigal T.H.D.A."/>
            <person name="Brescovit A.D."/>
            <person name="Santos A.J."/>
        </authorList>
    </citation>
    <scope>NUCLEOTIDE SEQUENCE</scope>
    <source>
        <tissue evidence="2">Shoot tissue taken approximately 20 cm above the soil surface</tissue>
    </source>
</reference>
<accession>A0A0A8XR28</accession>
<dbReference type="AlphaFoldDB" id="A0A0A8XR28"/>
<evidence type="ECO:0000313" key="2">
    <source>
        <dbReference type="EMBL" id="JAD16286.1"/>
    </source>
</evidence>
<dbReference type="PANTHER" id="PTHR19446">
    <property type="entry name" value="REVERSE TRANSCRIPTASES"/>
    <property type="match status" value="1"/>
</dbReference>
<dbReference type="EMBL" id="GBRH01281609">
    <property type="protein sequence ID" value="JAD16286.1"/>
    <property type="molecule type" value="Transcribed_RNA"/>
</dbReference>
<reference evidence="2" key="2">
    <citation type="journal article" date="2015" name="Data Brief">
        <title>Shoot transcriptome of the giant reed, Arundo donax.</title>
        <authorList>
            <person name="Barrero R.A."/>
            <person name="Guerrero F.D."/>
            <person name="Moolhuijzen P."/>
            <person name="Goolsby J.A."/>
            <person name="Tidwell J."/>
            <person name="Bellgard S.E."/>
            <person name="Bellgard M.I."/>
        </authorList>
    </citation>
    <scope>NUCLEOTIDE SEQUENCE</scope>
    <source>
        <tissue evidence="2">Shoot tissue taken approximately 20 cm above the soil surface</tissue>
    </source>
</reference>
<feature type="domain" description="Reverse transcriptase" evidence="1">
    <location>
        <begin position="360"/>
        <end position="453"/>
    </location>
</feature>
<dbReference type="CDD" id="cd01650">
    <property type="entry name" value="RT_nLTR_like"/>
    <property type="match status" value="1"/>
</dbReference>
<dbReference type="InterPro" id="IPR000477">
    <property type="entry name" value="RT_dom"/>
</dbReference>
<protein>
    <recommendedName>
        <fullName evidence="1">Reverse transcriptase domain-containing protein</fullName>
    </recommendedName>
</protein>
<dbReference type="Pfam" id="PF00078">
    <property type="entry name" value="RVT_1"/>
    <property type="match status" value="1"/>
</dbReference>
<name>A0A0A8XR28_ARUDO</name>
<organism evidence="2">
    <name type="scientific">Arundo donax</name>
    <name type="common">Giant reed</name>
    <name type="synonym">Donax arundinaceus</name>
    <dbReference type="NCBI Taxonomy" id="35708"/>
    <lineage>
        <taxon>Eukaryota</taxon>
        <taxon>Viridiplantae</taxon>
        <taxon>Streptophyta</taxon>
        <taxon>Embryophyta</taxon>
        <taxon>Tracheophyta</taxon>
        <taxon>Spermatophyta</taxon>
        <taxon>Magnoliopsida</taxon>
        <taxon>Liliopsida</taxon>
        <taxon>Poales</taxon>
        <taxon>Poaceae</taxon>
        <taxon>PACMAD clade</taxon>
        <taxon>Arundinoideae</taxon>
        <taxon>Arundineae</taxon>
        <taxon>Arundo</taxon>
    </lineage>
</organism>
<proteinExistence type="predicted"/>
<evidence type="ECO:0000259" key="1">
    <source>
        <dbReference type="Pfam" id="PF00078"/>
    </source>
</evidence>
<dbReference type="InterPro" id="IPR036691">
    <property type="entry name" value="Endo/exonu/phosph_ase_sf"/>
</dbReference>
<dbReference type="SUPFAM" id="SSF56219">
    <property type="entry name" value="DNase I-like"/>
    <property type="match status" value="1"/>
</dbReference>
<dbReference type="SUPFAM" id="SSF56672">
    <property type="entry name" value="DNA/RNA polymerases"/>
    <property type="match status" value="1"/>
</dbReference>